<comment type="caution">
    <text evidence="1">The sequence shown here is derived from an EMBL/GenBank/DDBJ whole genome shotgun (WGS) entry which is preliminary data.</text>
</comment>
<dbReference type="InterPro" id="IPR050214">
    <property type="entry name" value="Cys_Synth/Cystath_Beta-Synth"/>
</dbReference>
<gene>
    <name evidence="1" type="ORF">ABVT43_10960</name>
</gene>
<dbReference type="Proteomes" id="UP001548189">
    <property type="component" value="Unassembled WGS sequence"/>
</dbReference>
<dbReference type="InterPro" id="IPR036052">
    <property type="entry name" value="TrpB-like_PALP_sf"/>
</dbReference>
<evidence type="ECO:0000313" key="2">
    <source>
        <dbReference type="Proteomes" id="UP001548189"/>
    </source>
</evidence>
<dbReference type="InterPro" id="IPR001926">
    <property type="entry name" value="TrpB-like_PALP"/>
</dbReference>
<dbReference type="Gene3D" id="3.40.50.1100">
    <property type="match status" value="2"/>
</dbReference>
<evidence type="ECO:0000313" key="1">
    <source>
        <dbReference type="EMBL" id="MET1255645.1"/>
    </source>
</evidence>
<protein>
    <submittedName>
        <fullName evidence="1">Pyridoxal-phosphate dependent enzyme</fullName>
    </submittedName>
</protein>
<reference evidence="1 2" key="1">
    <citation type="submission" date="2024-06" db="EMBL/GenBank/DDBJ databases">
        <authorList>
            <person name="Li F."/>
        </authorList>
    </citation>
    <scope>NUCLEOTIDE SEQUENCE [LARGE SCALE GENOMIC DNA]</scope>
    <source>
        <strain evidence="1 2">GXAS 311</strain>
    </source>
</reference>
<dbReference type="EMBL" id="JBEVCJ010000012">
    <property type="protein sequence ID" value="MET1255645.1"/>
    <property type="molecule type" value="Genomic_DNA"/>
</dbReference>
<dbReference type="SUPFAM" id="SSF53686">
    <property type="entry name" value="Tryptophan synthase beta subunit-like PLP-dependent enzymes"/>
    <property type="match status" value="1"/>
</dbReference>
<dbReference type="PANTHER" id="PTHR10314">
    <property type="entry name" value="CYSTATHIONINE BETA-SYNTHASE"/>
    <property type="match status" value="1"/>
</dbReference>
<sequence>MIYSHISDAIKTPHLVKLDNHFYVARFESMKIYSTLAAVKLLLEQGKIKTSDTLLDSSSGIYAYALALACQKYGLKCHIIASKTVDETLKTQLEMMGAIIEPAASAPNLKLDQENRVKRIHELLNERDDIHWMQQYHDDIHYEGYREFAELIIQHFDYPEISIVGGVGSGCSTGAIATYLRDMGMKVNLHGIQPFGSVTFQSDHLEDPGIIIAGIGSAIHFNNVRHHLYNYIHWISFDYSAIGAINLLKQHGIFAGLSSGSGYTVGKWLNQNSNTPCLFIAADTGHRYTKPVFQDFANEQVDLNEPLAPTLIHSIKQLKLPWSYMPWQEQFHKIA</sequence>
<proteinExistence type="predicted"/>
<keyword evidence="2" id="KW-1185">Reference proteome</keyword>
<accession>A0ABV2BUM7</accession>
<name>A0ABV2BUM7_9GAMM</name>
<organism evidence="1 2">
    <name type="scientific">Aliikangiella maris</name>
    <dbReference type="NCBI Taxonomy" id="3162458"/>
    <lineage>
        <taxon>Bacteria</taxon>
        <taxon>Pseudomonadati</taxon>
        <taxon>Pseudomonadota</taxon>
        <taxon>Gammaproteobacteria</taxon>
        <taxon>Oceanospirillales</taxon>
        <taxon>Pleioneaceae</taxon>
        <taxon>Aliikangiella</taxon>
    </lineage>
</organism>
<dbReference type="Pfam" id="PF00291">
    <property type="entry name" value="PALP"/>
    <property type="match status" value="1"/>
</dbReference>